<sequence length="330" mass="37128">MMQYHVSGKMLAAITVRNDIPWQYQQHQLPSATHTEFTSGPFGAILSQVIANDDWTIQQVQFFITRPVRLYPVTGEPLGALHCMLTGSVPCVLKGFGNVLLQEKELYFFYVPAGTRNLAVFSKGYYDSFHISFTPGYLAGFTHNGSPLKNIYQQLQQGLATGGYAGSCALSLQAMEQVEKIRQCQLQGSRRKLYYQARINDLMLLYMAGLEDAGRDMATSGKYEKEMQQLASYVADNLEKPLTAALLAGKMGLPLQVTEREFRKLFQQTIRSYIHDQRMKRAKLLLAAGKMPVTDVAYTVGFADVAYFSNAFKKQFGITPTGYQQLHKHR</sequence>
<dbReference type="Gene3D" id="1.10.10.60">
    <property type="entry name" value="Homeodomain-like"/>
    <property type="match status" value="1"/>
</dbReference>
<evidence type="ECO:0000256" key="2">
    <source>
        <dbReference type="ARBA" id="ARBA00023125"/>
    </source>
</evidence>
<dbReference type="Proteomes" id="UP000316778">
    <property type="component" value="Unassembled WGS sequence"/>
</dbReference>
<protein>
    <submittedName>
        <fullName evidence="5">AraC-like DNA-binding protein</fullName>
    </submittedName>
</protein>
<dbReference type="GO" id="GO:0003700">
    <property type="term" value="F:DNA-binding transcription factor activity"/>
    <property type="evidence" value="ECO:0007669"/>
    <property type="project" value="InterPro"/>
</dbReference>
<keyword evidence="2 5" id="KW-0238">DNA-binding</keyword>
<dbReference type="SMART" id="SM00342">
    <property type="entry name" value="HTH_ARAC"/>
    <property type="match status" value="1"/>
</dbReference>
<gene>
    <name evidence="5" type="ORF">LX66_0487</name>
</gene>
<evidence type="ECO:0000256" key="3">
    <source>
        <dbReference type="ARBA" id="ARBA00023163"/>
    </source>
</evidence>
<dbReference type="InterPro" id="IPR020449">
    <property type="entry name" value="Tscrpt_reg_AraC-type_HTH"/>
</dbReference>
<name>A0A562TCA3_CHIJA</name>
<evidence type="ECO:0000259" key="4">
    <source>
        <dbReference type="PROSITE" id="PS01124"/>
    </source>
</evidence>
<dbReference type="PANTHER" id="PTHR47893:SF1">
    <property type="entry name" value="REGULATORY PROTEIN PCHR"/>
    <property type="match status" value="1"/>
</dbReference>
<dbReference type="PRINTS" id="PR00032">
    <property type="entry name" value="HTHARAC"/>
</dbReference>
<dbReference type="PANTHER" id="PTHR47893">
    <property type="entry name" value="REGULATORY PROTEIN PCHR"/>
    <property type="match status" value="1"/>
</dbReference>
<evidence type="ECO:0000313" key="5">
    <source>
        <dbReference type="EMBL" id="TWI91125.1"/>
    </source>
</evidence>
<proteinExistence type="predicted"/>
<comment type="caution">
    <text evidence="5">The sequence shown here is derived from an EMBL/GenBank/DDBJ whole genome shotgun (WGS) entry which is preliminary data.</text>
</comment>
<dbReference type="PROSITE" id="PS01124">
    <property type="entry name" value="HTH_ARAC_FAMILY_2"/>
    <property type="match status" value="1"/>
</dbReference>
<dbReference type="InterPro" id="IPR018060">
    <property type="entry name" value="HTH_AraC"/>
</dbReference>
<dbReference type="InterPro" id="IPR009057">
    <property type="entry name" value="Homeodomain-like_sf"/>
</dbReference>
<dbReference type="OrthoDB" id="2666928at2"/>
<dbReference type="AlphaFoldDB" id="A0A562TCA3"/>
<keyword evidence="1" id="KW-0805">Transcription regulation</keyword>
<dbReference type="PROSITE" id="PS00041">
    <property type="entry name" value="HTH_ARAC_FAMILY_1"/>
    <property type="match status" value="1"/>
</dbReference>
<dbReference type="InterPro" id="IPR018062">
    <property type="entry name" value="HTH_AraC-typ_CS"/>
</dbReference>
<dbReference type="RefSeq" id="WP_145710291.1">
    <property type="nucleotide sequence ID" value="NZ_BAAAFY010000001.1"/>
</dbReference>
<dbReference type="GO" id="GO:0043565">
    <property type="term" value="F:sequence-specific DNA binding"/>
    <property type="evidence" value="ECO:0007669"/>
    <property type="project" value="InterPro"/>
</dbReference>
<feature type="domain" description="HTH araC/xylS-type" evidence="4">
    <location>
        <begin position="228"/>
        <end position="326"/>
    </location>
</feature>
<evidence type="ECO:0000256" key="1">
    <source>
        <dbReference type="ARBA" id="ARBA00023015"/>
    </source>
</evidence>
<keyword evidence="3" id="KW-0804">Transcription</keyword>
<dbReference type="InterPro" id="IPR053142">
    <property type="entry name" value="PchR_regulatory_protein"/>
</dbReference>
<reference evidence="5 6" key="1">
    <citation type="journal article" date="2013" name="Stand. Genomic Sci.">
        <title>Genomic Encyclopedia of Type Strains, Phase I: The one thousand microbial genomes (KMG-I) project.</title>
        <authorList>
            <person name="Kyrpides N.C."/>
            <person name="Woyke T."/>
            <person name="Eisen J.A."/>
            <person name="Garrity G."/>
            <person name="Lilburn T.G."/>
            <person name="Beck B.J."/>
            <person name="Whitman W.B."/>
            <person name="Hugenholtz P."/>
            <person name="Klenk H.P."/>
        </authorList>
    </citation>
    <scope>NUCLEOTIDE SEQUENCE [LARGE SCALE GENOMIC DNA]</scope>
    <source>
        <strain evidence="5 6">DSM 13484</strain>
    </source>
</reference>
<evidence type="ECO:0000313" key="6">
    <source>
        <dbReference type="Proteomes" id="UP000316778"/>
    </source>
</evidence>
<accession>A0A562TCA3</accession>
<keyword evidence="6" id="KW-1185">Reference proteome</keyword>
<dbReference type="SUPFAM" id="SSF46689">
    <property type="entry name" value="Homeodomain-like"/>
    <property type="match status" value="1"/>
</dbReference>
<dbReference type="EMBL" id="VLLG01000002">
    <property type="protein sequence ID" value="TWI91125.1"/>
    <property type="molecule type" value="Genomic_DNA"/>
</dbReference>
<dbReference type="Pfam" id="PF12833">
    <property type="entry name" value="HTH_18"/>
    <property type="match status" value="1"/>
</dbReference>
<organism evidence="5 6">
    <name type="scientific">Chitinophaga japonensis</name>
    <name type="common">Flexibacter japonensis</name>
    <dbReference type="NCBI Taxonomy" id="104662"/>
    <lineage>
        <taxon>Bacteria</taxon>
        <taxon>Pseudomonadati</taxon>
        <taxon>Bacteroidota</taxon>
        <taxon>Chitinophagia</taxon>
        <taxon>Chitinophagales</taxon>
        <taxon>Chitinophagaceae</taxon>
        <taxon>Chitinophaga</taxon>
    </lineage>
</organism>